<organism evidence="1 2">
    <name type="scientific">Stephania japonica</name>
    <dbReference type="NCBI Taxonomy" id="461633"/>
    <lineage>
        <taxon>Eukaryota</taxon>
        <taxon>Viridiplantae</taxon>
        <taxon>Streptophyta</taxon>
        <taxon>Embryophyta</taxon>
        <taxon>Tracheophyta</taxon>
        <taxon>Spermatophyta</taxon>
        <taxon>Magnoliopsida</taxon>
        <taxon>Ranunculales</taxon>
        <taxon>Menispermaceae</taxon>
        <taxon>Menispermoideae</taxon>
        <taxon>Cissampelideae</taxon>
        <taxon>Stephania</taxon>
    </lineage>
</organism>
<evidence type="ECO:0000313" key="1">
    <source>
        <dbReference type="EMBL" id="KAK9085333.1"/>
    </source>
</evidence>
<name>A0AAP0HEG3_9MAGN</name>
<proteinExistence type="predicted"/>
<dbReference type="AlphaFoldDB" id="A0AAP0HEG3"/>
<gene>
    <name evidence="1" type="ORF">Sjap_025744</name>
</gene>
<reference evidence="1 2" key="1">
    <citation type="submission" date="2024-01" db="EMBL/GenBank/DDBJ databases">
        <title>Genome assemblies of Stephania.</title>
        <authorList>
            <person name="Yang L."/>
        </authorList>
    </citation>
    <scope>NUCLEOTIDE SEQUENCE [LARGE SCALE GENOMIC DNA]</scope>
    <source>
        <strain evidence="1">QJT</strain>
        <tissue evidence="1">Leaf</tissue>
    </source>
</reference>
<protein>
    <submittedName>
        <fullName evidence="1">Uncharacterized protein</fullName>
    </submittedName>
</protein>
<sequence>MYSTFIYYILTQKQCKCIYVNYIILFFKNVELLIKFKVEPNLKSSNSSLLVNFTGNGC</sequence>
<comment type="caution">
    <text evidence="1">The sequence shown here is derived from an EMBL/GenBank/DDBJ whole genome shotgun (WGS) entry which is preliminary data.</text>
</comment>
<dbReference type="Proteomes" id="UP001417504">
    <property type="component" value="Unassembled WGS sequence"/>
</dbReference>
<keyword evidence="2" id="KW-1185">Reference proteome</keyword>
<dbReference type="EMBL" id="JBBNAE010000011">
    <property type="protein sequence ID" value="KAK9085333.1"/>
    <property type="molecule type" value="Genomic_DNA"/>
</dbReference>
<evidence type="ECO:0000313" key="2">
    <source>
        <dbReference type="Proteomes" id="UP001417504"/>
    </source>
</evidence>
<accession>A0AAP0HEG3</accession>